<dbReference type="InterPro" id="IPR011467">
    <property type="entry name" value="DUF1573"/>
</dbReference>
<dbReference type="InterPro" id="IPR013783">
    <property type="entry name" value="Ig-like_fold"/>
</dbReference>
<gene>
    <name evidence="2" type="ORF">SAMN05660236_3359</name>
</gene>
<dbReference type="OrthoDB" id="826619at2"/>
<organism evidence="2 3">
    <name type="scientific">Ohtaekwangia koreensis</name>
    <dbReference type="NCBI Taxonomy" id="688867"/>
    <lineage>
        <taxon>Bacteria</taxon>
        <taxon>Pseudomonadati</taxon>
        <taxon>Bacteroidota</taxon>
        <taxon>Cytophagia</taxon>
        <taxon>Cytophagales</taxon>
        <taxon>Fulvivirgaceae</taxon>
        <taxon>Ohtaekwangia</taxon>
    </lineage>
</organism>
<keyword evidence="3" id="KW-1185">Reference proteome</keyword>
<protein>
    <submittedName>
        <fullName evidence="2">Uncharacterized protein</fullName>
    </submittedName>
</protein>
<proteinExistence type="predicted"/>
<dbReference type="AlphaFoldDB" id="A0A1T5LJN1"/>
<name>A0A1T5LJN1_9BACT</name>
<evidence type="ECO:0000313" key="2">
    <source>
        <dbReference type="EMBL" id="SKC76180.1"/>
    </source>
</evidence>
<evidence type="ECO:0000313" key="3">
    <source>
        <dbReference type="Proteomes" id="UP000190961"/>
    </source>
</evidence>
<dbReference type="RefSeq" id="WP_079687888.1">
    <property type="nucleotide sequence ID" value="NZ_FUZU01000002.1"/>
</dbReference>
<dbReference type="Gene3D" id="2.60.40.10">
    <property type="entry name" value="Immunoglobulins"/>
    <property type="match status" value="1"/>
</dbReference>
<feature type="compositionally biased region" description="Low complexity" evidence="1">
    <location>
        <begin position="46"/>
        <end position="60"/>
    </location>
</feature>
<sequence>MRTGIAKSFLFFAAVLVTFTACKDRNAEKRIAELESRLAEVEGKKAAANPSPIAATPTAAAEEKPEGPLPKIEFETTEHDFGTIKEGDPVEFIYKVKNTGEAPLIIQGAQPSCGCTVPDFTKDPIPVGGTGYVRAKFDSNGKQGVQNKTITVMANTWPKQTVLRFKAMITPKAGSAGPVAH</sequence>
<dbReference type="STRING" id="688867.SAMN05660236_3359"/>
<feature type="region of interest" description="Disordered" evidence="1">
    <location>
        <begin position="40"/>
        <end position="68"/>
    </location>
</feature>
<evidence type="ECO:0000256" key="1">
    <source>
        <dbReference type="SAM" id="MobiDB-lite"/>
    </source>
</evidence>
<dbReference type="PANTHER" id="PTHR37833:SF1">
    <property type="entry name" value="SIGNAL PEPTIDE PROTEIN"/>
    <property type="match status" value="1"/>
</dbReference>
<dbReference type="PROSITE" id="PS51257">
    <property type="entry name" value="PROKAR_LIPOPROTEIN"/>
    <property type="match status" value="1"/>
</dbReference>
<dbReference type="EMBL" id="FUZU01000002">
    <property type="protein sequence ID" value="SKC76180.1"/>
    <property type="molecule type" value="Genomic_DNA"/>
</dbReference>
<reference evidence="2 3" key="1">
    <citation type="submission" date="2017-02" db="EMBL/GenBank/DDBJ databases">
        <authorList>
            <person name="Peterson S.W."/>
        </authorList>
    </citation>
    <scope>NUCLEOTIDE SEQUENCE [LARGE SCALE GENOMIC DNA]</scope>
    <source>
        <strain evidence="2 3">DSM 25262</strain>
    </source>
</reference>
<dbReference type="PANTHER" id="PTHR37833">
    <property type="entry name" value="LIPOPROTEIN-RELATED"/>
    <property type="match status" value="1"/>
</dbReference>
<accession>A0A1T5LJN1</accession>
<dbReference type="Proteomes" id="UP000190961">
    <property type="component" value="Unassembled WGS sequence"/>
</dbReference>
<dbReference type="Pfam" id="PF07610">
    <property type="entry name" value="DUF1573"/>
    <property type="match status" value="1"/>
</dbReference>